<protein>
    <submittedName>
        <fullName evidence="2">Uncharacterized protein</fullName>
    </submittedName>
</protein>
<feature type="region of interest" description="Disordered" evidence="1">
    <location>
        <begin position="106"/>
        <end position="143"/>
    </location>
</feature>
<evidence type="ECO:0000313" key="3">
    <source>
        <dbReference type="Proteomes" id="UP001159363"/>
    </source>
</evidence>
<comment type="caution">
    <text evidence="2">The sequence shown here is derived from an EMBL/GenBank/DDBJ whole genome shotgun (WGS) entry which is preliminary data.</text>
</comment>
<dbReference type="EMBL" id="JARBHB010000011">
    <property type="protein sequence ID" value="KAJ8872198.1"/>
    <property type="molecule type" value="Genomic_DNA"/>
</dbReference>
<proteinExistence type="predicted"/>
<feature type="region of interest" description="Disordered" evidence="1">
    <location>
        <begin position="163"/>
        <end position="297"/>
    </location>
</feature>
<organism evidence="2 3">
    <name type="scientific">Dryococelus australis</name>
    <dbReference type="NCBI Taxonomy" id="614101"/>
    <lineage>
        <taxon>Eukaryota</taxon>
        <taxon>Metazoa</taxon>
        <taxon>Ecdysozoa</taxon>
        <taxon>Arthropoda</taxon>
        <taxon>Hexapoda</taxon>
        <taxon>Insecta</taxon>
        <taxon>Pterygota</taxon>
        <taxon>Neoptera</taxon>
        <taxon>Polyneoptera</taxon>
        <taxon>Phasmatodea</taxon>
        <taxon>Verophasmatodea</taxon>
        <taxon>Anareolatae</taxon>
        <taxon>Phasmatidae</taxon>
        <taxon>Eurycanthinae</taxon>
        <taxon>Dryococelus</taxon>
    </lineage>
</organism>
<feature type="compositionally biased region" description="Basic and acidic residues" evidence="1">
    <location>
        <begin position="220"/>
        <end position="230"/>
    </location>
</feature>
<keyword evidence="3" id="KW-1185">Reference proteome</keyword>
<accession>A0ABQ9GJL4</accession>
<name>A0ABQ9GJL4_9NEOP</name>
<evidence type="ECO:0000313" key="2">
    <source>
        <dbReference type="EMBL" id="KAJ8872198.1"/>
    </source>
</evidence>
<feature type="compositionally biased region" description="Basic residues" evidence="1">
    <location>
        <begin position="270"/>
        <end position="284"/>
    </location>
</feature>
<feature type="compositionally biased region" description="Polar residues" evidence="1">
    <location>
        <begin position="232"/>
        <end position="241"/>
    </location>
</feature>
<evidence type="ECO:0000256" key="1">
    <source>
        <dbReference type="SAM" id="MobiDB-lite"/>
    </source>
</evidence>
<reference evidence="2 3" key="1">
    <citation type="submission" date="2023-02" db="EMBL/GenBank/DDBJ databases">
        <title>LHISI_Scaffold_Assembly.</title>
        <authorList>
            <person name="Stuart O.P."/>
            <person name="Cleave R."/>
            <person name="Magrath M.J.L."/>
            <person name="Mikheyev A.S."/>
        </authorList>
    </citation>
    <scope>NUCLEOTIDE SEQUENCE [LARGE SCALE GENOMIC DNA]</scope>
    <source>
        <strain evidence="2">Daus_M_001</strain>
        <tissue evidence="2">Leg muscle</tissue>
    </source>
</reference>
<feature type="compositionally biased region" description="Basic and acidic residues" evidence="1">
    <location>
        <begin position="186"/>
        <end position="201"/>
    </location>
</feature>
<feature type="compositionally biased region" description="Polar residues" evidence="1">
    <location>
        <begin position="202"/>
        <end position="211"/>
    </location>
</feature>
<dbReference type="Proteomes" id="UP001159363">
    <property type="component" value="Chromosome 10"/>
</dbReference>
<sequence length="297" mass="32927">MSASPGARGRRAAWSVWVADELQPPGTPPSSTPPGTNVLMFAGPTLFLVFFARCYDSLDIPLQLAVKGFLVYQTRLWPPPRVLFRQVVHNGAPTMVIDTTMERRRNEGGEEMGDPLENPPTSGIVRQDSHKRKYGPRNSPVAQAPLGMFSATIDGPLYHTPSTLQPRSSKGIVPPGAAEPTSLETPEDHFGQPCPDCRESQRQLASTSARNNRPFFQARSPEHDGFKEEVVNTCSPEQGISSELPLPPPPRQKHPINTVFHHITLLRPPHTNRSRSSPRSHSQKPKLALTSHQRRRM</sequence>
<gene>
    <name evidence="2" type="ORF">PR048_025800</name>
</gene>